<dbReference type="Proteomes" id="UP001595916">
    <property type="component" value="Unassembled WGS sequence"/>
</dbReference>
<evidence type="ECO:0000256" key="3">
    <source>
        <dbReference type="ARBA" id="ARBA00022793"/>
    </source>
</evidence>
<evidence type="ECO:0000256" key="2">
    <source>
        <dbReference type="ARBA" id="ARBA00010671"/>
    </source>
</evidence>
<dbReference type="InterPro" id="IPR015424">
    <property type="entry name" value="PyrdxlP-dep_Trfase"/>
</dbReference>
<keyword evidence="3" id="KW-0210">Decarboxylase</keyword>
<dbReference type="PANTHER" id="PTHR43277:SF4">
    <property type="entry name" value="ARGININE DECARBOXYLASE"/>
    <property type="match status" value="1"/>
</dbReference>
<dbReference type="Gene3D" id="3.40.640.10">
    <property type="entry name" value="Type I PLP-dependent aspartate aminotransferase-like (Major domain)"/>
    <property type="match status" value="1"/>
</dbReference>
<name>A0ABV9QQE1_9FIRM</name>
<reference evidence="9" key="1">
    <citation type="journal article" date="2019" name="Int. J. Syst. Evol. Microbiol.">
        <title>The Global Catalogue of Microorganisms (GCM) 10K type strain sequencing project: providing services to taxonomists for standard genome sequencing and annotation.</title>
        <authorList>
            <consortium name="The Broad Institute Genomics Platform"/>
            <consortium name="The Broad Institute Genome Sequencing Center for Infectious Disease"/>
            <person name="Wu L."/>
            <person name="Ma J."/>
        </authorList>
    </citation>
    <scope>NUCLEOTIDE SEQUENCE [LARGE SCALE GENOMIC DNA]</scope>
    <source>
        <strain evidence="9">CCUG 46385</strain>
    </source>
</reference>
<dbReference type="Pfam" id="PF03711">
    <property type="entry name" value="OKR_DC_1_C"/>
    <property type="match status" value="1"/>
</dbReference>
<organism evidence="8 9">
    <name type="scientific">Filifactor villosus</name>
    <dbReference type="NCBI Taxonomy" id="29374"/>
    <lineage>
        <taxon>Bacteria</taxon>
        <taxon>Bacillati</taxon>
        <taxon>Bacillota</taxon>
        <taxon>Clostridia</taxon>
        <taxon>Peptostreptococcales</taxon>
        <taxon>Filifactoraceae</taxon>
        <taxon>Filifactor</taxon>
    </lineage>
</organism>
<accession>A0ABV9QQE1</accession>
<dbReference type="InterPro" id="IPR052357">
    <property type="entry name" value="Orn_Lys_Arg_decarboxylase-I"/>
</dbReference>
<keyword evidence="8" id="KW-0808">Transferase</keyword>
<comment type="cofactor">
    <cofactor evidence="1">
        <name>pyridoxal 5'-phosphate</name>
        <dbReference type="ChEBI" id="CHEBI:597326"/>
    </cofactor>
</comment>
<protein>
    <submittedName>
        <fullName evidence="8">Aminotransferase class I/II-fold pyridoxal phosphate-dependent enzyme</fullName>
    </submittedName>
</protein>
<feature type="domain" description="Orn/Lys/Arg decarboxylase C-terminal" evidence="7">
    <location>
        <begin position="412"/>
        <end position="452"/>
    </location>
</feature>
<comment type="similarity">
    <text evidence="2">Belongs to the Orn/Lys/Arg decarboxylase class-I family.</text>
</comment>
<comment type="caution">
    <text evidence="8">The sequence shown here is derived from an EMBL/GenBank/DDBJ whole genome shotgun (WGS) entry which is preliminary data.</text>
</comment>
<dbReference type="PANTHER" id="PTHR43277">
    <property type="entry name" value="ARGININE DECARBOXYLASE"/>
    <property type="match status" value="1"/>
</dbReference>
<dbReference type="InterPro" id="IPR000310">
    <property type="entry name" value="Orn/Lys/Arg_deCO2ase_major_dom"/>
</dbReference>
<proteinExistence type="inferred from homology"/>
<evidence type="ECO:0000256" key="4">
    <source>
        <dbReference type="ARBA" id="ARBA00022898"/>
    </source>
</evidence>
<dbReference type="InterPro" id="IPR008286">
    <property type="entry name" value="Prn/Lys/Arg_de-COase_C"/>
</dbReference>
<evidence type="ECO:0000313" key="8">
    <source>
        <dbReference type="EMBL" id="MFC4805661.1"/>
    </source>
</evidence>
<evidence type="ECO:0000256" key="1">
    <source>
        <dbReference type="ARBA" id="ARBA00001933"/>
    </source>
</evidence>
<dbReference type="SUPFAM" id="SSF53383">
    <property type="entry name" value="PLP-dependent transferases"/>
    <property type="match status" value="1"/>
</dbReference>
<keyword evidence="5" id="KW-0456">Lyase</keyword>
<evidence type="ECO:0000259" key="6">
    <source>
        <dbReference type="Pfam" id="PF01276"/>
    </source>
</evidence>
<sequence>MKRRPLIEKLKEYNEAYIPMHMPGHKRNTELSPRSSYLKDLSAHLDITEVQGFDDLHSPEGILLESMREAAEFWGSETSRYLVNGSTCGILSVIYALTEPGDKILVARNCHKSVYHAVEIRDLHPVFILPEEDEETGILLDIRPDQVKSKLIEHGDIKLVVITSPTYEGVISDIQKICMQAHEQGIPVLVDEAHGAHLGHFDIFPESAVRLGADVVIQSMHKTLPSLTQTAILHINGKLIDHEKICRAISMFETSSPSYLLIASMDSCMRLLKEEGKILLKEWRSDLDSVRRGMEELRYLKLFGRKRKNFFDYDVSKIVIYTGDTSMTGKELAELLRRKYRIETEMSSTDYCTAMTGLGDRMEDLKQLGRALREIDRELERFSPGGGRSTKTKYLLPKQCVDIGRALSSPDEIVGHSEAEGRICSEYVWAYPPGIPLLAPGEFITSEILALFESYAEQGIELRWGKKHSSKEVCVLLP</sequence>
<feature type="domain" description="Orn/Lys/Arg decarboxylases family 1 pyridoxal-P attachment site" evidence="6">
    <location>
        <begin position="5"/>
        <end position="301"/>
    </location>
</feature>
<evidence type="ECO:0000313" key="9">
    <source>
        <dbReference type="Proteomes" id="UP001595916"/>
    </source>
</evidence>
<dbReference type="EMBL" id="JBHSHL010000056">
    <property type="protein sequence ID" value="MFC4805661.1"/>
    <property type="molecule type" value="Genomic_DNA"/>
</dbReference>
<keyword evidence="9" id="KW-1185">Reference proteome</keyword>
<evidence type="ECO:0000259" key="7">
    <source>
        <dbReference type="Pfam" id="PF03711"/>
    </source>
</evidence>
<keyword evidence="4" id="KW-0663">Pyridoxal phosphate</keyword>
<dbReference type="Gene3D" id="3.90.105.10">
    <property type="entry name" value="Molybdopterin biosynthesis moea protein, domain 2"/>
    <property type="match status" value="1"/>
</dbReference>
<dbReference type="GO" id="GO:0008483">
    <property type="term" value="F:transaminase activity"/>
    <property type="evidence" value="ECO:0007669"/>
    <property type="project" value="UniProtKB-KW"/>
</dbReference>
<dbReference type="Pfam" id="PF01276">
    <property type="entry name" value="OKR_DC_1"/>
    <property type="match status" value="1"/>
</dbReference>
<gene>
    <name evidence="8" type="ORF">ACFO4R_11365</name>
</gene>
<dbReference type="InterPro" id="IPR015421">
    <property type="entry name" value="PyrdxlP-dep_Trfase_major"/>
</dbReference>
<dbReference type="RefSeq" id="WP_379789277.1">
    <property type="nucleotide sequence ID" value="NZ_JBHSHL010000056.1"/>
</dbReference>
<keyword evidence="8" id="KW-0032">Aminotransferase</keyword>
<evidence type="ECO:0000256" key="5">
    <source>
        <dbReference type="ARBA" id="ARBA00023239"/>
    </source>
</evidence>